<reference evidence="3 4" key="1">
    <citation type="submission" date="2021-12" db="EMBL/GenBank/DDBJ databases">
        <title>Discovery of the Pendulisporaceae a myxobacterial family with distinct sporulation behavior and unique specialized metabolism.</title>
        <authorList>
            <person name="Garcia R."/>
            <person name="Popoff A."/>
            <person name="Bader C.D."/>
            <person name="Loehr J."/>
            <person name="Walesch S."/>
            <person name="Walt C."/>
            <person name="Boldt J."/>
            <person name="Bunk B."/>
            <person name="Haeckl F.J.F.P.J."/>
            <person name="Gunesch A.P."/>
            <person name="Birkelbach J."/>
            <person name="Nuebel U."/>
            <person name="Pietschmann T."/>
            <person name="Bach T."/>
            <person name="Mueller R."/>
        </authorList>
    </citation>
    <scope>NUCLEOTIDE SEQUENCE [LARGE SCALE GENOMIC DNA]</scope>
    <source>
        <strain evidence="3 4">MSr12523</strain>
    </source>
</reference>
<keyword evidence="2" id="KW-0732">Signal</keyword>
<proteinExistence type="predicted"/>
<evidence type="ECO:0008006" key="5">
    <source>
        <dbReference type="Google" id="ProtNLM"/>
    </source>
</evidence>
<protein>
    <recommendedName>
        <fullName evidence="5">Kazal-like domain-containing protein</fullName>
    </recommendedName>
</protein>
<evidence type="ECO:0000256" key="1">
    <source>
        <dbReference type="SAM" id="MobiDB-lite"/>
    </source>
</evidence>
<feature type="signal peptide" evidence="2">
    <location>
        <begin position="1"/>
        <end position="20"/>
    </location>
</feature>
<keyword evidence="4" id="KW-1185">Reference proteome</keyword>
<accession>A0ABZ2KH95</accession>
<feature type="region of interest" description="Disordered" evidence="1">
    <location>
        <begin position="23"/>
        <end position="54"/>
    </location>
</feature>
<dbReference type="Proteomes" id="UP001379533">
    <property type="component" value="Chromosome"/>
</dbReference>
<dbReference type="EMBL" id="CP089982">
    <property type="protein sequence ID" value="WXA98040.1"/>
    <property type="molecule type" value="Genomic_DNA"/>
</dbReference>
<dbReference type="RefSeq" id="WP_394848657.1">
    <property type="nucleotide sequence ID" value="NZ_CP089982.1"/>
</dbReference>
<evidence type="ECO:0000313" key="3">
    <source>
        <dbReference type="EMBL" id="WXA98040.1"/>
    </source>
</evidence>
<sequence length="99" mass="10240">MRTLLATCMVMFGLLVAGCAAETSGDSNPGSQGVGQDSQALQSESGEAESVNALGCTPGQRRKRVDGCCGNSTRFQHEFCTGAGIWESTGVTCEGSCRQ</sequence>
<evidence type="ECO:0000256" key="2">
    <source>
        <dbReference type="SAM" id="SignalP"/>
    </source>
</evidence>
<evidence type="ECO:0000313" key="4">
    <source>
        <dbReference type="Proteomes" id="UP001379533"/>
    </source>
</evidence>
<feature type="chain" id="PRO_5045938641" description="Kazal-like domain-containing protein" evidence="2">
    <location>
        <begin position="21"/>
        <end position="99"/>
    </location>
</feature>
<name>A0ABZ2KH95_9BACT</name>
<gene>
    <name evidence="3" type="ORF">LZC95_14510</name>
</gene>
<dbReference type="PROSITE" id="PS51257">
    <property type="entry name" value="PROKAR_LIPOPROTEIN"/>
    <property type="match status" value="1"/>
</dbReference>
<organism evidence="3 4">
    <name type="scientific">Pendulispora brunnea</name>
    <dbReference type="NCBI Taxonomy" id="2905690"/>
    <lineage>
        <taxon>Bacteria</taxon>
        <taxon>Pseudomonadati</taxon>
        <taxon>Myxococcota</taxon>
        <taxon>Myxococcia</taxon>
        <taxon>Myxococcales</taxon>
        <taxon>Sorangiineae</taxon>
        <taxon>Pendulisporaceae</taxon>
        <taxon>Pendulispora</taxon>
    </lineage>
</organism>
<feature type="compositionally biased region" description="Polar residues" evidence="1">
    <location>
        <begin position="24"/>
        <end position="45"/>
    </location>
</feature>